<evidence type="ECO:0000313" key="2">
    <source>
        <dbReference type="Proteomes" id="UP000276133"/>
    </source>
</evidence>
<keyword evidence="2" id="KW-1185">Reference proteome</keyword>
<dbReference type="Proteomes" id="UP000276133">
    <property type="component" value="Unassembled WGS sequence"/>
</dbReference>
<dbReference type="AlphaFoldDB" id="A0A3M7T2C2"/>
<dbReference type="EMBL" id="REGN01000410">
    <property type="protein sequence ID" value="RNA42146.1"/>
    <property type="molecule type" value="Genomic_DNA"/>
</dbReference>
<sequence>MPTDYTDKKAEKITSEGALARYRKQKNNEILIRETENYQLKIERNVLLGIQENVRVSQNKQAELMKTRSKKYIPEINFGDHVILTMSYVDKGLTEVPNLICHEIGIYSSFFPIDNFEIKKTVFLLVQTKVHLKEQVH</sequence>
<name>A0A3M7T2C2_BRAPC</name>
<reference evidence="1 2" key="1">
    <citation type="journal article" date="2018" name="Sci. Rep.">
        <title>Genomic signatures of local adaptation to the degree of environmental predictability in rotifers.</title>
        <authorList>
            <person name="Franch-Gras L."/>
            <person name="Hahn C."/>
            <person name="Garcia-Roger E.M."/>
            <person name="Carmona M.J."/>
            <person name="Serra M."/>
            <person name="Gomez A."/>
        </authorList>
    </citation>
    <scope>NUCLEOTIDE SEQUENCE [LARGE SCALE GENOMIC DNA]</scope>
    <source>
        <strain evidence="1">HYR1</strain>
    </source>
</reference>
<comment type="caution">
    <text evidence="1">The sequence shown here is derived from an EMBL/GenBank/DDBJ whole genome shotgun (WGS) entry which is preliminary data.</text>
</comment>
<accession>A0A3M7T2C2</accession>
<proteinExistence type="predicted"/>
<gene>
    <name evidence="1" type="ORF">BpHYR1_032424</name>
</gene>
<evidence type="ECO:0000313" key="1">
    <source>
        <dbReference type="EMBL" id="RNA42146.1"/>
    </source>
</evidence>
<organism evidence="1 2">
    <name type="scientific">Brachionus plicatilis</name>
    <name type="common">Marine rotifer</name>
    <name type="synonym">Brachionus muelleri</name>
    <dbReference type="NCBI Taxonomy" id="10195"/>
    <lineage>
        <taxon>Eukaryota</taxon>
        <taxon>Metazoa</taxon>
        <taxon>Spiralia</taxon>
        <taxon>Gnathifera</taxon>
        <taxon>Rotifera</taxon>
        <taxon>Eurotatoria</taxon>
        <taxon>Monogononta</taxon>
        <taxon>Pseudotrocha</taxon>
        <taxon>Ploima</taxon>
        <taxon>Brachionidae</taxon>
        <taxon>Brachionus</taxon>
    </lineage>
</organism>
<protein>
    <submittedName>
        <fullName evidence="1">Uncharacterized protein</fullName>
    </submittedName>
</protein>